<keyword evidence="3" id="KW-1185">Reference proteome</keyword>
<keyword evidence="1" id="KW-1133">Transmembrane helix</keyword>
<keyword evidence="1" id="KW-0812">Transmembrane</keyword>
<proteinExistence type="predicted"/>
<accession>A0A2S4ZZJ3</accession>
<dbReference type="EMBL" id="PQVF01000011">
    <property type="protein sequence ID" value="POY35489.1"/>
    <property type="molecule type" value="Genomic_DNA"/>
</dbReference>
<dbReference type="AlphaFoldDB" id="A0A2S4ZZJ3"/>
<comment type="caution">
    <text evidence="2">The sequence shown here is derived from an EMBL/GenBank/DDBJ whole genome shotgun (WGS) entry which is preliminary data.</text>
</comment>
<keyword evidence="1" id="KW-0472">Membrane</keyword>
<evidence type="ECO:0000313" key="3">
    <source>
        <dbReference type="Proteomes" id="UP000236893"/>
    </source>
</evidence>
<organism evidence="2 3">
    <name type="scientific">Solitalea longa</name>
    <dbReference type="NCBI Taxonomy" id="2079460"/>
    <lineage>
        <taxon>Bacteria</taxon>
        <taxon>Pseudomonadati</taxon>
        <taxon>Bacteroidota</taxon>
        <taxon>Sphingobacteriia</taxon>
        <taxon>Sphingobacteriales</taxon>
        <taxon>Sphingobacteriaceae</taxon>
        <taxon>Solitalea</taxon>
    </lineage>
</organism>
<reference evidence="2 3" key="1">
    <citation type="submission" date="2018-01" db="EMBL/GenBank/DDBJ databases">
        <authorList>
            <person name="Gaut B.S."/>
            <person name="Morton B.R."/>
            <person name="Clegg M.T."/>
            <person name="Duvall M.R."/>
        </authorList>
    </citation>
    <scope>NUCLEOTIDE SEQUENCE [LARGE SCALE GENOMIC DNA]</scope>
    <source>
        <strain evidence="2 3">HR-AV</strain>
    </source>
</reference>
<evidence type="ECO:0008006" key="4">
    <source>
        <dbReference type="Google" id="ProtNLM"/>
    </source>
</evidence>
<feature type="transmembrane region" description="Helical" evidence="1">
    <location>
        <begin position="9"/>
        <end position="27"/>
    </location>
</feature>
<dbReference type="Proteomes" id="UP000236893">
    <property type="component" value="Unassembled WGS sequence"/>
</dbReference>
<gene>
    <name evidence="2" type="ORF">C3K47_15630</name>
</gene>
<evidence type="ECO:0000256" key="1">
    <source>
        <dbReference type="SAM" id="Phobius"/>
    </source>
</evidence>
<feature type="transmembrane region" description="Helical" evidence="1">
    <location>
        <begin position="125"/>
        <end position="144"/>
    </location>
</feature>
<sequence>MPYMETKKNIAAAVVGTSLMTLFSYLLTKSQKKNYTEPEVLSEIVDENNSSVSEKEAKALGWTAHYGVGLAFTSAYSLIWEHTSIKPSIASGATLGALSGLLGILGWSQLFQMHHSTSTTYKAEYYMQLILAHIIFGIGAAKGYKLGSKF</sequence>
<protein>
    <recommendedName>
        <fullName evidence="4">DUF2938 domain-containing protein</fullName>
    </recommendedName>
</protein>
<evidence type="ECO:0000313" key="2">
    <source>
        <dbReference type="EMBL" id="POY35489.1"/>
    </source>
</evidence>
<name>A0A2S4ZZJ3_9SPHI</name>
<feature type="transmembrane region" description="Helical" evidence="1">
    <location>
        <begin position="92"/>
        <end position="113"/>
    </location>
</feature>